<name>A0A212RU73_RHOAC</name>
<proteinExistence type="predicted"/>
<evidence type="ECO:0000259" key="1">
    <source>
        <dbReference type="Pfam" id="PF04577"/>
    </source>
</evidence>
<dbReference type="Pfam" id="PF04577">
    <property type="entry name" value="Glyco_transf_61"/>
    <property type="match status" value="1"/>
</dbReference>
<organism evidence="2 3">
    <name type="scientific">Rhodoblastus acidophilus</name>
    <name type="common">Rhodopseudomonas acidophila</name>
    <dbReference type="NCBI Taxonomy" id="1074"/>
    <lineage>
        <taxon>Bacteria</taxon>
        <taxon>Pseudomonadati</taxon>
        <taxon>Pseudomonadota</taxon>
        <taxon>Alphaproteobacteria</taxon>
        <taxon>Hyphomicrobiales</taxon>
        <taxon>Rhodoblastaceae</taxon>
        <taxon>Rhodoblastus</taxon>
    </lineage>
</organism>
<dbReference type="EMBL" id="FYDG01000007">
    <property type="protein sequence ID" value="SNB76097.1"/>
    <property type="molecule type" value="Genomic_DNA"/>
</dbReference>
<dbReference type="InterPro" id="IPR049625">
    <property type="entry name" value="Glyco_transf_61_cat"/>
</dbReference>
<reference evidence="3" key="1">
    <citation type="submission" date="2017-06" db="EMBL/GenBank/DDBJ databases">
        <authorList>
            <person name="Varghese N."/>
            <person name="Submissions S."/>
        </authorList>
    </citation>
    <scope>NUCLEOTIDE SEQUENCE [LARGE SCALE GENOMIC DNA]</scope>
    <source>
        <strain evidence="3">DSM 137</strain>
    </source>
</reference>
<dbReference type="AlphaFoldDB" id="A0A212RU73"/>
<accession>A0A212RU73</accession>
<sequence>MTEVIAHRVPIKARPAHELARRLDEPSALAPYRRRRPNIFGPVAEALVNQRRWYEVTAESHTPEGGVYLFENAVTCEGLLFAADWSLTRESLINRQHENAFVGLTRGAGDDFLLDPARFERRDLTFERCALIRQQWDPNYGHWIVEGLPRMAPLLAAAALDGVVFLVTNTSAAMMKVYRDSLKWFGVKPEQLRFVGSEIIAARQLIYPAPLTIQPWVKSPRIAATLEQLSQRVAATFTGVAPKKIFIRRAPGSRRQLLNQDEVRDFFLERDYVEVAPYELTFDQQVAVFHGATHVVGVLGAECTNFAFSPPGVRFLGFAPEAMQDDFFWDLASHKGSEYFCVHGAPKDPADGMNASFSVDLSLLREAFAAFEGA</sequence>
<evidence type="ECO:0000313" key="3">
    <source>
        <dbReference type="Proteomes" id="UP000198418"/>
    </source>
</evidence>
<gene>
    <name evidence="2" type="ORF">SAMN06265338_107100</name>
</gene>
<protein>
    <submittedName>
        <fullName evidence="2">Capsular polysaccharide biosynthesis protein</fullName>
    </submittedName>
</protein>
<dbReference type="OrthoDB" id="7169123at2"/>
<dbReference type="GO" id="GO:0016757">
    <property type="term" value="F:glycosyltransferase activity"/>
    <property type="evidence" value="ECO:0007669"/>
    <property type="project" value="InterPro"/>
</dbReference>
<keyword evidence="3" id="KW-1185">Reference proteome</keyword>
<feature type="domain" description="Glycosyltransferase 61 catalytic" evidence="1">
    <location>
        <begin position="140"/>
        <end position="314"/>
    </location>
</feature>
<evidence type="ECO:0000313" key="2">
    <source>
        <dbReference type="EMBL" id="SNB76097.1"/>
    </source>
</evidence>
<dbReference type="RefSeq" id="WP_141098454.1">
    <property type="nucleotide sequence ID" value="NZ_FYDG01000007.1"/>
</dbReference>
<dbReference type="Proteomes" id="UP000198418">
    <property type="component" value="Unassembled WGS sequence"/>
</dbReference>